<evidence type="ECO:0000256" key="1">
    <source>
        <dbReference type="ARBA" id="ARBA00007992"/>
    </source>
</evidence>
<feature type="transmembrane region" description="Helical" evidence="5">
    <location>
        <begin position="447"/>
        <end position="464"/>
    </location>
</feature>
<dbReference type="PANTHER" id="PTHR47356">
    <property type="entry name" value="FAD-DEPENDENT MONOOXYGENASE ASQG-RELATED"/>
    <property type="match status" value="1"/>
</dbReference>
<feature type="transmembrane region" description="Helical" evidence="5">
    <location>
        <begin position="520"/>
        <end position="536"/>
    </location>
</feature>
<keyword evidence="5" id="KW-0812">Transmembrane</keyword>
<feature type="transmembrane region" description="Helical" evidence="5">
    <location>
        <begin position="627"/>
        <end position="647"/>
    </location>
</feature>
<evidence type="ECO:0000256" key="5">
    <source>
        <dbReference type="SAM" id="Phobius"/>
    </source>
</evidence>
<dbReference type="InterPro" id="IPR036188">
    <property type="entry name" value="FAD/NAD-bd_sf"/>
</dbReference>
<feature type="transmembrane region" description="Helical" evidence="5">
    <location>
        <begin position="667"/>
        <end position="690"/>
    </location>
</feature>
<gene>
    <name evidence="7" type="ORF">SLS55_003000</name>
</gene>
<evidence type="ECO:0000256" key="4">
    <source>
        <dbReference type="ARBA" id="ARBA00023002"/>
    </source>
</evidence>
<organism evidence="7 8">
    <name type="scientific">Diplodia seriata</name>
    <dbReference type="NCBI Taxonomy" id="420778"/>
    <lineage>
        <taxon>Eukaryota</taxon>
        <taxon>Fungi</taxon>
        <taxon>Dikarya</taxon>
        <taxon>Ascomycota</taxon>
        <taxon>Pezizomycotina</taxon>
        <taxon>Dothideomycetes</taxon>
        <taxon>Dothideomycetes incertae sedis</taxon>
        <taxon>Botryosphaeriales</taxon>
        <taxon>Botryosphaeriaceae</taxon>
        <taxon>Diplodia</taxon>
    </lineage>
</organism>
<keyword evidence="2" id="KW-0285">Flavoprotein</keyword>
<keyword evidence="5" id="KW-1133">Transmembrane helix</keyword>
<keyword evidence="5" id="KW-0472">Membrane</keyword>
<dbReference type="GeneID" id="92007085"/>
<feature type="transmembrane region" description="Helical" evidence="5">
    <location>
        <begin position="764"/>
        <end position="786"/>
    </location>
</feature>
<evidence type="ECO:0000313" key="7">
    <source>
        <dbReference type="EMBL" id="KAL0261570.1"/>
    </source>
</evidence>
<keyword evidence="4" id="KW-0560">Oxidoreductase</keyword>
<feature type="domain" description="FAD-binding" evidence="6">
    <location>
        <begin position="7"/>
        <end position="343"/>
    </location>
</feature>
<evidence type="ECO:0000256" key="2">
    <source>
        <dbReference type="ARBA" id="ARBA00022630"/>
    </source>
</evidence>
<dbReference type="RefSeq" id="XP_066634599.1">
    <property type="nucleotide sequence ID" value="XM_066774480.1"/>
</dbReference>
<name>A0ABR3CMW9_9PEZI</name>
<keyword evidence="3" id="KW-0274">FAD</keyword>
<dbReference type="Gene3D" id="3.50.50.60">
    <property type="entry name" value="FAD/NAD(P)-binding domain"/>
    <property type="match status" value="1"/>
</dbReference>
<dbReference type="PANTHER" id="PTHR47356:SF2">
    <property type="entry name" value="FAD-BINDING DOMAIN-CONTAINING PROTEIN-RELATED"/>
    <property type="match status" value="1"/>
</dbReference>
<dbReference type="InterPro" id="IPR002938">
    <property type="entry name" value="FAD-bd"/>
</dbReference>
<comment type="caution">
    <text evidence="7">The sequence shown here is derived from an EMBL/GenBank/DDBJ whole genome shotgun (WGS) entry which is preliminary data.</text>
</comment>
<evidence type="ECO:0000256" key="3">
    <source>
        <dbReference type="ARBA" id="ARBA00022827"/>
    </source>
</evidence>
<keyword evidence="8" id="KW-1185">Reference proteome</keyword>
<dbReference type="Pfam" id="PF01494">
    <property type="entry name" value="FAD_binding_3"/>
    <property type="match status" value="1"/>
</dbReference>
<feature type="transmembrane region" description="Helical" evidence="5">
    <location>
        <begin position="723"/>
        <end position="744"/>
    </location>
</feature>
<proteinExistence type="inferred from homology"/>
<dbReference type="EMBL" id="JAJVCZ030000003">
    <property type="protein sequence ID" value="KAL0261570.1"/>
    <property type="molecule type" value="Genomic_DNA"/>
</dbReference>
<reference evidence="7 8" key="1">
    <citation type="submission" date="2024-02" db="EMBL/GenBank/DDBJ databases">
        <title>De novo assembly and annotation of 12 fungi associated with fruit tree decline syndrome in Ontario, Canada.</title>
        <authorList>
            <person name="Sulman M."/>
            <person name="Ellouze W."/>
            <person name="Ilyukhin E."/>
        </authorList>
    </citation>
    <scope>NUCLEOTIDE SEQUENCE [LARGE SCALE GENOMIC DNA]</scope>
    <source>
        <strain evidence="7 8">FDS-637</strain>
    </source>
</reference>
<evidence type="ECO:0000259" key="6">
    <source>
        <dbReference type="Pfam" id="PF01494"/>
    </source>
</evidence>
<evidence type="ECO:0000313" key="8">
    <source>
        <dbReference type="Proteomes" id="UP001430584"/>
    </source>
</evidence>
<accession>A0ABR3CMW9</accession>
<sequence>MTSKPFKVVITGGSIAGLTLANMLERLGIDFVVLEAYRDIAPQVGASIGLLPNGLRVLDQLGLYPAMRGLIQKPMQVSTSRGPDGQVLSQYVGGNQFRDRHGYDVIFVDRQMVLQVLYDRLQSKDKVLTSKKVCSVSLQEKGVKVTTEDGSEFTGDIVIGADGVHSTVRKEMWRIADQLEPGYIPKSEHTALSSHTTYKCIFGISIMKEYQPFTNNTTWYKHYSLLVLAGPSNRVYWFMFQNIGEKLKDAELPRYTKQDEEVLAKEHWNDKVNEDLTFGDIYAARISSVLTALPEYVFKKWHFNRIMTIGDAAHKFEPISGQGGNSAIETAAVLVNNLTSMMESHPEGLSDADLDKVFSETQKLRSPRAWELVKGSHEQQRFEAMETRMLEFIAKYYVPHMSIDTKLANWCKSIEGGHRLNMLEVPKKPRYVPFLDELASKPFNGSAIVKLTFAAIFVFIFRVAQQKLKIDPTSFTPTFVGHELKQTFTGIPAIDSTLSILVWAFSKGVAGDDPNQRIQCLYFMIMLLPLAFIWTVEGYRFGNHHALVSIPVLFSIYQLFGIGKIAPLYYLISLYTTSNPLYTRTTGRALPTSAAKALLPALCLGHVLPTALMFLPHASPALHQTYVALWQPFPVYIALLTSLIAYLTRRFSSDPADRLPLDKQMFALADVAPLHTAYAFVFAATAMTHITTVLSIASNSAPASTTTIADVFFPNPYANEDSIFAFFKWDFTLCFAAVLAWCLYSTYELRRTGYVTVATAARAAAALVLAQGVVGPGAAYVGFWAWREGVVMGRIRRERRG</sequence>
<feature type="transmembrane region" description="Helical" evidence="5">
    <location>
        <begin position="556"/>
        <end position="576"/>
    </location>
</feature>
<protein>
    <recommendedName>
        <fullName evidence="6">FAD-binding domain-containing protein</fullName>
    </recommendedName>
</protein>
<feature type="transmembrane region" description="Helical" evidence="5">
    <location>
        <begin position="597"/>
        <end position="615"/>
    </location>
</feature>
<dbReference type="InterPro" id="IPR050562">
    <property type="entry name" value="FAD_mOase_fung"/>
</dbReference>
<dbReference type="Proteomes" id="UP001430584">
    <property type="component" value="Unassembled WGS sequence"/>
</dbReference>
<dbReference type="PRINTS" id="PR00420">
    <property type="entry name" value="RNGMNOXGNASE"/>
</dbReference>
<dbReference type="SUPFAM" id="SSF51905">
    <property type="entry name" value="FAD/NAD(P)-binding domain"/>
    <property type="match status" value="1"/>
</dbReference>
<comment type="similarity">
    <text evidence="1">Belongs to the paxM FAD-dependent monooxygenase family.</text>
</comment>